<dbReference type="RefSeq" id="XP_023935374.1">
    <property type="nucleotide sequence ID" value="XM_024079606.2"/>
</dbReference>
<feature type="domain" description="COMM" evidence="1">
    <location>
        <begin position="104"/>
        <end position="167"/>
    </location>
</feature>
<evidence type="ECO:0000313" key="3">
    <source>
        <dbReference type="RefSeq" id="XP_023935374.1"/>
    </source>
</evidence>
<evidence type="ECO:0000313" key="2">
    <source>
        <dbReference type="Proteomes" id="UP001652582"/>
    </source>
</evidence>
<dbReference type="Proteomes" id="UP001652582">
    <property type="component" value="Chromosome 9"/>
</dbReference>
<gene>
    <name evidence="3" type="primary">LOC112043928</name>
</gene>
<dbReference type="KEGG" id="bany:112043928"/>
<accession>A0A6J1MLP8</accession>
<dbReference type="OrthoDB" id="64318at2759"/>
<dbReference type="InterPro" id="IPR017920">
    <property type="entry name" value="COMM"/>
</dbReference>
<dbReference type="AlphaFoldDB" id="A0A6J1MLP8"/>
<protein>
    <submittedName>
        <fullName evidence="3">COMM domain-containing protein 8</fullName>
    </submittedName>
</protein>
<sequence length="167" mass="19191">MEVIFKIDAEEDFLHILKEILNNLYNDYNTPIKLTNKNAVATAKDELKDLIYETNCVSEDVYELLTSRGFLKERSKMVASLIESMKSELLYSTLLNHNSVYGKSLAAFDWAVKLVYGTSELKKLKYPLLQLTLTTLSKGKQQQQIFDINKEMLLEMINVLENIDAQS</sequence>
<dbReference type="PROSITE" id="PS51269">
    <property type="entry name" value="COMM"/>
    <property type="match status" value="1"/>
</dbReference>
<evidence type="ECO:0000259" key="1">
    <source>
        <dbReference type="PROSITE" id="PS51269"/>
    </source>
</evidence>
<organism evidence="2 3">
    <name type="scientific">Bicyclus anynana</name>
    <name type="common">Squinting bush brown butterfly</name>
    <dbReference type="NCBI Taxonomy" id="110368"/>
    <lineage>
        <taxon>Eukaryota</taxon>
        <taxon>Metazoa</taxon>
        <taxon>Ecdysozoa</taxon>
        <taxon>Arthropoda</taxon>
        <taxon>Hexapoda</taxon>
        <taxon>Insecta</taxon>
        <taxon>Pterygota</taxon>
        <taxon>Neoptera</taxon>
        <taxon>Endopterygota</taxon>
        <taxon>Lepidoptera</taxon>
        <taxon>Glossata</taxon>
        <taxon>Ditrysia</taxon>
        <taxon>Papilionoidea</taxon>
        <taxon>Nymphalidae</taxon>
        <taxon>Satyrinae</taxon>
        <taxon>Satyrini</taxon>
        <taxon>Mycalesina</taxon>
        <taxon>Bicyclus</taxon>
    </lineage>
</organism>
<dbReference type="GeneID" id="112043928"/>
<name>A0A6J1MLP8_BICAN</name>
<dbReference type="Pfam" id="PF07258">
    <property type="entry name" value="COMM_domain"/>
    <property type="match status" value="1"/>
</dbReference>
<keyword evidence="2" id="KW-1185">Reference proteome</keyword>
<reference evidence="3" key="1">
    <citation type="submission" date="2025-08" db="UniProtKB">
        <authorList>
            <consortium name="RefSeq"/>
        </authorList>
    </citation>
    <scope>IDENTIFICATION</scope>
</reference>
<proteinExistence type="predicted"/>